<protein>
    <submittedName>
        <fullName evidence="1">Uncharacterized protein</fullName>
    </submittedName>
</protein>
<accession>D7KIU3</accession>
<sequence length="349" mass="40921">MANQNYQTHTFCLFETVVIQGLSPSIANQTPAMPLEPFLIWIIYQFVWLSLKDLTDSYRIHCRPFFVMSIPWNCDVLLGRRFVSGAFAHYRWIFRLSTGESPLTEWYGDVTWVFDPGINEGIILLDGIGIIYQIGYASRIELGLSFILGIRVTCARYGTWYSCVECDNGFLVPLKLSDDGDGFPLPWLEFFVSWIDCMGLGLYGSKVKVMTFFYDDDGDYFPWSEAFLLPERVHRYIQLTCLWYNPNQVTSVMRRKMVKSDCDGDVFSFPWSENHISMKRKIMGTNRQRCVRRFEYIVLSFKRQELESFQATLQFFLLIRVMRKAFWSFIYKMIANYEYVKGGRLSVSM</sequence>
<dbReference type="AlphaFoldDB" id="D7KIU3"/>
<organism evidence="2">
    <name type="scientific">Arabidopsis lyrata subsp. lyrata</name>
    <name type="common">Lyre-leaved rock-cress</name>
    <dbReference type="NCBI Taxonomy" id="81972"/>
    <lineage>
        <taxon>Eukaryota</taxon>
        <taxon>Viridiplantae</taxon>
        <taxon>Streptophyta</taxon>
        <taxon>Embryophyta</taxon>
        <taxon>Tracheophyta</taxon>
        <taxon>Spermatophyta</taxon>
        <taxon>Magnoliopsida</taxon>
        <taxon>eudicotyledons</taxon>
        <taxon>Gunneridae</taxon>
        <taxon>Pentapetalae</taxon>
        <taxon>rosids</taxon>
        <taxon>malvids</taxon>
        <taxon>Brassicales</taxon>
        <taxon>Brassicaceae</taxon>
        <taxon>Camelineae</taxon>
        <taxon>Arabidopsis</taxon>
    </lineage>
</organism>
<keyword evidence="2" id="KW-1185">Reference proteome</keyword>
<reference evidence="2" key="1">
    <citation type="journal article" date="2011" name="Nat. Genet.">
        <title>The Arabidopsis lyrata genome sequence and the basis of rapid genome size change.</title>
        <authorList>
            <person name="Hu T.T."/>
            <person name="Pattyn P."/>
            <person name="Bakker E.G."/>
            <person name="Cao J."/>
            <person name="Cheng J.-F."/>
            <person name="Clark R.M."/>
            <person name="Fahlgren N."/>
            <person name="Fawcett J.A."/>
            <person name="Grimwood J."/>
            <person name="Gundlach H."/>
            <person name="Haberer G."/>
            <person name="Hollister J.D."/>
            <person name="Ossowski S."/>
            <person name="Ottilar R.P."/>
            <person name="Salamov A.A."/>
            <person name="Schneeberger K."/>
            <person name="Spannagl M."/>
            <person name="Wang X."/>
            <person name="Yang L."/>
            <person name="Nasrallah M.E."/>
            <person name="Bergelson J."/>
            <person name="Carrington J.C."/>
            <person name="Gaut B.S."/>
            <person name="Schmutz J."/>
            <person name="Mayer K.F.X."/>
            <person name="Van de Peer Y."/>
            <person name="Grigoriev I.V."/>
            <person name="Nordborg M."/>
            <person name="Weigel D."/>
            <person name="Guo Y.-L."/>
        </authorList>
    </citation>
    <scope>NUCLEOTIDE SEQUENCE [LARGE SCALE GENOMIC DNA]</scope>
    <source>
        <strain evidence="2">cv. MN47</strain>
    </source>
</reference>
<gene>
    <name evidence="1" type="ORF">ARALYDRAFT_888102</name>
</gene>
<evidence type="ECO:0000313" key="2">
    <source>
        <dbReference type="Proteomes" id="UP000008694"/>
    </source>
</evidence>
<dbReference type="Proteomes" id="UP000008694">
    <property type="component" value="Unassembled WGS sequence"/>
</dbReference>
<dbReference type="HOGENOM" id="CLU_043347_0_0_1"/>
<dbReference type="EMBL" id="GL348713">
    <property type="protein sequence ID" value="EFH65967.1"/>
    <property type="molecule type" value="Genomic_DNA"/>
</dbReference>
<dbReference type="Gramene" id="scaffold_100896.1">
    <property type="protein sequence ID" value="scaffold_100896.1"/>
    <property type="gene ID" value="scaffold_100896.1"/>
</dbReference>
<evidence type="ECO:0000313" key="1">
    <source>
        <dbReference type="EMBL" id="EFH65967.1"/>
    </source>
</evidence>
<proteinExistence type="predicted"/>
<name>D7KIU3_ARALL</name>